<dbReference type="AlphaFoldDB" id="A0A7W3FQQ5"/>
<gene>
    <name evidence="2" type="ORF">H4O11_18860</name>
</gene>
<evidence type="ECO:0000256" key="1">
    <source>
        <dbReference type="SAM" id="SignalP"/>
    </source>
</evidence>
<dbReference type="EMBL" id="JACGXS010000019">
    <property type="protein sequence ID" value="MBA8683867.1"/>
    <property type="molecule type" value="Genomic_DNA"/>
</dbReference>
<evidence type="ECO:0000313" key="3">
    <source>
        <dbReference type="Proteomes" id="UP000547058"/>
    </source>
</evidence>
<evidence type="ECO:0000313" key="2">
    <source>
        <dbReference type="EMBL" id="MBA8683867.1"/>
    </source>
</evidence>
<name>A0A7W3FQQ5_9GAMM</name>
<sequence length="236" mass="25358">MKLHIVGLHLLVWGLAFVPTAHANLTVHPMRTAVGPARGAEIRVYSQSPRGQFVRVSIKRIVAPAGTDEHEVEVEADASAFVVTPARFALAGGSNRLVRLLPLHPVHEETAYRVYIEGMRGPEDEPSTAIGDAQASLGVSLVWGALVNVLPADGEVAAEVHDGRLRNTGTLRLGIIGIADCTGMQCTPHEVARSLYPGASMALPFDVLPGHQLQLRYRLSNDGFREHTHTLEPAGP</sequence>
<accession>A0A7W3FQQ5</accession>
<comment type="caution">
    <text evidence="2">The sequence shown here is derived from an EMBL/GenBank/DDBJ whole genome shotgun (WGS) entry which is preliminary data.</text>
</comment>
<reference evidence="2 3" key="1">
    <citation type="submission" date="2020-08" db="EMBL/GenBank/DDBJ databases">
        <title>Stenotrophomonas tumulicola JCM 30961.</title>
        <authorList>
            <person name="Deng Y."/>
        </authorList>
    </citation>
    <scope>NUCLEOTIDE SEQUENCE [LARGE SCALE GENOMIC DNA]</scope>
    <source>
        <strain evidence="2 3">JCM 30961</strain>
    </source>
</reference>
<dbReference type="SUPFAM" id="SSF49354">
    <property type="entry name" value="PapD-like"/>
    <property type="match status" value="1"/>
</dbReference>
<feature type="chain" id="PRO_5031076235" evidence="1">
    <location>
        <begin position="24"/>
        <end position="236"/>
    </location>
</feature>
<dbReference type="InterPro" id="IPR008962">
    <property type="entry name" value="PapD-like_sf"/>
</dbReference>
<protein>
    <submittedName>
        <fullName evidence="2">Pilus assembly protein</fullName>
    </submittedName>
</protein>
<feature type="signal peptide" evidence="1">
    <location>
        <begin position="1"/>
        <end position="23"/>
    </location>
</feature>
<dbReference type="InterPro" id="IPR013783">
    <property type="entry name" value="Ig-like_fold"/>
</dbReference>
<dbReference type="RefSeq" id="WP_182342459.1">
    <property type="nucleotide sequence ID" value="NZ_JACGXS010000019.1"/>
</dbReference>
<keyword evidence="3" id="KW-1185">Reference proteome</keyword>
<keyword evidence="1" id="KW-0732">Signal</keyword>
<dbReference type="Gene3D" id="2.60.40.10">
    <property type="entry name" value="Immunoglobulins"/>
    <property type="match status" value="1"/>
</dbReference>
<proteinExistence type="predicted"/>
<organism evidence="2 3">
    <name type="scientific">Stenotrophomonas tumulicola</name>
    <dbReference type="NCBI Taxonomy" id="1685415"/>
    <lineage>
        <taxon>Bacteria</taxon>
        <taxon>Pseudomonadati</taxon>
        <taxon>Pseudomonadota</taxon>
        <taxon>Gammaproteobacteria</taxon>
        <taxon>Lysobacterales</taxon>
        <taxon>Lysobacteraceae</taxon>
        <taxon>Stenotrophomonas</taxon>
    </lineage>
</organism>
<dbReference type="Proteomes" id="UP000547058">
    <property type="component" value="Unassembled WGS sequence"/>
</dbReference>